<organism evidence="11">
    <name type="scientific">freshwater metagenome</name>
    <dbReference type="NCBI Taxonomy" id="449393"/>
    <lineage>
        <taxon>unclassified sequences</taxon>
        <taxon>metagenomes</taxon>
        <taxon>ecological metagenomes</taxon>
    </lineage>
</organism>
<dbReference type="InterPro" id="IPR035906">
    <property type="entry name" value="MetI-like_sf"/>
</dbReference>
<keyword evidence="7 9" id="KW-1133">Transmembrane helix</keyword>
<evidence type="ECO:0000256" key="9">
    <source>
        <dbReference type="SAM" id="Phobius"/>
    </source>
</evidence>
<feature type="transmembrane region" description="Helical" evidence="9">
    <location>
        <begin position="295"/>
        <end position="316"/>
    </location>
</feature>
<feature type="domain" description="ABC transmembrane type-1" evidence="10">
    <location>
        <begin position="85"/>
        <end position="313"/>
    </location>
</feature>
<evidence type="ECO:0000256" key="8">
    <source>
        <dbReference type="ARBA" id="ARBA00023136"/>
    </source>
</evidence>
<dbReference type="GO" id="GO:0005315">
    <property type="term" value="F:phosphate transmembrane transporter activity"/>
    <property type="evidence" value="ECO:0007669"/>
    <property type="project" value="InterPro"/>
</dbReference>
<dbReference type="GO" id="GO:0006817">
    <property type="term" value="P:phosphate ion transport"/>
    <property type="evidence" value="ECO:0007669"/>
    <property type="project" value="UniProtKB-KW"/>
</dbReference>
<feature type="transmembrane region" description="Helical" evidence="9">
    <location>
        <begin position="229"/>
        <end position="252"/>
    </location>
</feature>
<feature type="transmembrane region" description="Helical" evidence="9">
    <location>
        <begin position="125"/>
        <end position="150"/>
    </location>
</feature>
<evidence type="ECO:0000256" key="4">
    <source>
        <dbReference type="ARBA" id="ARBA00022475"/>
    </source>
</evidence>
<comment type="subcellular location">
    <subcellularLocation>
        <location evidence="1">Cell membrane</location>
        <topology evidence="1">Multi-pass membrane protein</topology>
    </subcellularLocation>
</comment>
<gene>
    <name evidence="11" type="ORF">UFOPK3547_00227</name>
</gene>
<name>A0A6J5ZAQ6_9ZZZZ</name>
<dbReference type="SUPFAM" id="SSF161098">
    <property type="entry name" value="MetI-like"/>
    <property type="match status" value="1"/>
</dbReference>
<keyword evidence="6 9" id="KW-0812">Transmembrane</keyword>
<evidence type="ECO:0000256" key="6">
    <source>
        <dbReference type="ARBA" id="ARBA00022692"/>
    </source>
</evidence>
<evidence type="ECO:0000256" key="3">
    <source>
        <dbReference type="ARBA" id="ARBA00022448"/>
    </source>
</evidence>
<evidence type="ECO:0000256" key="7">
    <source>
        <dbReference type="ARBA" id="ARBA00022989"/>
    </source>
</evidence>
<keyword evidence="3" id="KW-0813">Transport</keyword>
<dbReference type="Gene3D" id="1.10.3720.10">
    <property type="entry name" value="MetI-like"/>
    <property type="match status" value="1"/>
</dbReference>
<dbReference type="InterPro" id="IPR051124">
    <property type="entry name" value="Phosphate_Transport_Permease"/>
</dbReference>
<sequence>MLDRLREPWTDRRAGLMLGALASLVLLAIIFMIVFVAIRAWPSFSHNGLSWFSAKGNVDQQLDTMVNSGPNPSSADYQLGAWPLIYATLLTTGLATFVGLFFSLFSAIFIVEFAPNGIRRILVPVVRLLAAIPSVIYGLIGILVLAPFVGNSLVSQSRKESVQYVIPLSGTGLIVAVAVLTVMITPIMIAITVDGLHSIPKAWKEGALALGVNRWRAMWTVTVRAARPAIIAGAVLATARALGEAIMISMVAGSKGFSPNPLDGLTFLFEPLRTLAATVVEDAESINAPAMQGSLYAMALVLLAGAFFLSLGSWIAKQPLKKYGTRS</sequence>
<evidence type="ECO:0000256" key="2">
    <source>
        <dbReference type="ARBA" id="ARBA00007069"/>
    </source>
</evidence>
<reference evidence="11" key="1">
    <citation type="submission" date="2020-05" db="EMBL/GenBank/DDBJ databases">
        <authorList>
            <person name="Chiriac C."/>
            <person name="Salcher M."/>
            <person name="Ghai R."/>
            <person name="Kavagutti S V."/>
        </authorList>
    </citation>
    <scope>NUCLEOTIDE SEQUENCE</scope>
</reference>
<dbReference type="InterPro" id="IPR000515">
    <property type="entry name" value="MetI-like"/>
</dbReference>
<dbReference type="PANTHER" id="PTHR30425:SF1">
    <property type="entry name" value="PHOSPHATE TRANSPORT SYSTEM PERMEASE PROTEIN PSTC"/>
    <property type="match status" value="1"/>
</dbReference>
<dbReference type="CDD" id="cd06261">
    <property type="entry name" value="TM_PBP2"/>
    <property type="match status" value="1"/>
</dbReference>
<dbReference type="EMBL" id="CAESAN010000011">
    <property type="protein sequence ID" value="CAB4336653.1"/>
    <property type="molecule type" value="Genomic_DNA"/>
</dbReference>
<dbReference type="InterPro" id="IPR011864">
    <property type="entry name" value="Phosphate_PstC"/>
</dbReference>
<dbReference type="GO" id="GO:0005886">
    <property type="term" value="C:plasma membrane"/>
    <property type="evidence" value="ECO:0007669"/>
    <property type="project" value="UniProtKB-SubCell"/>
</dbReference>
<protein>
    <submittedName>
        <fullName evidence="11">Unannotated protein</fullName>
    </submittedName>
</protein>
<dbReference type="AlphaFoldDB" id="A0A6J5ZAQ6"/>
<evidence type="ECO:0000259" key="10">
    <source>
        <dbReference type="PROSITE" id="PS50928"/>
    </source>
</evidence>
<comment type="similarity">
    <text evidence="2">Belongs to the binding-protein-dependent transport system permease family. CysTW subfamily.</text>
</comment>
<evidence type="ECO:0000256" key="5">
    <source>
        <dbReference type="ARBA" id="ARBA00022592"/>
    </source>
</evidence>
<dbReference type="PANTHER" id="PTHR30425">
    <property type="entry name" value="PHOSPHATE TRANSPORT SYSTEM PERMEASE PROTEIN PST"/>
    <property type="match status" value="1"/>
</dbReference>
<evidence type="ECO:0000313" key="11">
    <source>
        <dbReference type="EMBL" id="CAB4336653.1"/>
    </source>
</evidence>
<feature type="transmembrane region" description="Helical" evidence="9">
    <location>
        <begin position="170"/>
        <end position="193"/>
    </location>
</feature>
<proteinExistence type="inferred from homology"/>
<evidence type="ECO:0000256" key="1">
    <source>
        <dbReference type="ARBA" id="ARBA00004651"/>
    </source>
</evidence>
<keyword evidence="4" id="KW-1003">Cell membrane</keyword>
<accession>A0A6J5ZAQ6</accession>
<feature type="transmembrane region" description="Helical" evidence="9">
    <location>
        <begin position="84"/>
        <end position="113"/>
    </location>
</feature>
<dbReference type="PROSITE" id="PS50928">
    <property type="entry name" value="ABC_TM1"/>
    <property type="match status" value="1"/>
</dbReference>
<dbReference type="NCBIfam" id="TIGR02138">
    <property type="entry name" value="phosphate_pstC"/>
    <property type="match status" value="1"/>
</dbReference>
<feature type="transmembrane region" description="Helical" evidence="9">
    <location>
        <begin position="21"/>
        <end position="41"/>
    </location>
</feature>
<dbReference type="Pfam" id="PF00528">
    <property type="entry name" value="BPD_transp_1"/>
    <property type="match status" value="1"/>
</dbReference>
<keyword evidence="8 9" id="KW-0472">Membrane</keyword>
<keyword evidence="5" id="KW-0592">Phosphate transport</keyword>